<dbReference type="PANTHER" id="PTHR10127:SF780">
    <property type="entry name" value="METALLOENDOPEPTIDASE"/>
    <property type="match status" value="1"/>
</dbReference>
<dbReference type="FunFam" id="3.40.390.10:FF:000015">
    <property type="entry name" value="Meprin A subunit"/>
    <property type="match status" value="1"/>
</dbReference>
<comment type="cofactor">
    <cofactor evidence="10 11">
        <name>Zn(2+)</name>
        <dbReference type="ChEBI" id="CHEBI:29105"/>
    </cofactor>
    <text evidence="10 11">Binds 1 zinc ion per subunit.</text>
</comment>
<keyword evidence="2 10" id="KW-0479">Metal-binding</keyword>
<dbReference type="SUPFAM" id="SSF55486">
    <property type="entry name" value="Metalloproteases ('zincins'), catalytic domain"/>
    <property type="match status" value="1"/>
</dbReference>
<keyword evidence="5 10" id="KW-0862">Zinc</keyword>
<evidence type="ECO:0000256" key="7">
    <source>
        <dbReference type="ARBA" id="ARBA00023145"/>
    </source>
</evidence>
<evidence type="ECO:0000313" key="14">
    <source>
        <dbReference type="Proteomes" id="UP001516400"/>
    </source>
</evidence>
<evidence type="ECO:0000259" key="12">
    <source>
        <dbReference type="PROSITE" id="PS51864"/>
    </source>
</evidence>
<keyword evidence="14" id="KW-1185">Reference proteome</keyword>
<keyword evidence="4 10" id="KW-0378">Hydrolase</keyword>
<evidence type="ECO:0000256" key="3">
    <source>
        <dbReference type="ARBA" id="ARBA00022729"/>
    </source>
</evidence>
<dbReference type="Gene3D" id="3.40.390.10">
    <property type="entry name" value="Collagenase (Catalytic Domain)"/>
    <property type="match status" value="1"/>
</dbReference>
<name>A0ABD2MXS3_9CUCU</name>
<feature type="binding site" evidence="10">
    <location>
        <position position="146"/>
    </location>
    <ligand>
        <name>Zn(2+)</name>
        <dbReference type="ChEBI" id="CHEBI:29105"/>
        <note>catalytic</note>
    </ligand>
</feature>
<comment type="caution">
    <text evidence="10">Lacks conserved residue(s) required for the propagation of feature annotation.</text>
</comment>
<dbReference type="CDD" id="cd04280">
    <property type="entry name" value="ZnMc_astacin_like"/>
    <property type="match status" value="1"/>
</dbReference>
<comment type="caution">
    <text evidence="13">The sequence shown here is derived from an EMBL/GenBank/DDBJ whole genome shotgun (WGS) entry which is preliminary data.</text>
</comment>
<keyword evidence="9" id="KW-0325">Glycoprotein</keyword>
<dbReference type="PRINTS" id="PR00480">
    <property type="entry name" value="ASTACIN"/>
</dbReference>
<sequence length="245" mass="28025">MNLSEYLIFFVCSSLVKNINGLEDLSLDHPEESGEYFEGDIKQFHGRSGVGDLTFRWQNGIIPYEISADVGSPDLNIIKAAMHVFHQKTCIRFVPRKISHKDYIFITNKNNGCWSYIGRIKGKQEINLHTPECTGKVGTVLHELMHSTGFSHEQSRRERDDYIGINYENIRQGREVNFHKLDSTNDESFGVPYDYDSIMHYSAYAFSKNSKPTIFAKKSTTANIGQRVYLSEGDIQKLNAMYKCG</sequence>
<keyword evidence="7" id="KW-0865">Zymogen</keyword>
<feature type="active site" evidence="10">
    <location>
        <position position="143"/>
    </location>
</feature>
<organism evidence="13 14">
    <name type="scientific">Cryptolaemus montrouzieri</name>
    <dbReference type="NCBI Taxonomy" id="559131"/>
    <lineage>
        <taxon>Eukaryota</taxon>
        <taxon>Metazoa</taxon>
        <taxon>Ecdysozoa</taxon>
        <taxon>Arthropoda</taxon>
        <taxon>Hexapoda</taxon>
        <taxon>Insecta</taxon>
        <taxon>Pterygota</taxon>
        <taxon>Neoptera</taxon>
        <taxon>Endopterygota</taxon>
        <taxon>Coleoptera</taxon>
        <taxon>Polyphaga</taxon>
        <taxon>Cucujiformia</taxon>
        <taxon>Coccinelloidea</taxon>
        <taxon>Coccinellidae</taxon>
        <taxon>Scymninae</taxon>
        <taxon>Scymnini</taxon>
        <taxon>Cryptolaemus</taxon>
    </lineage>
</organism>
<dbReference type="GO" id="GO:0008270">
    <property type="term" value="F:zinc ion binding"/>
    <property type="evidence" value="ECO:0007669"/>
    <property type="project" value="UniProtKB-UniRule"/>
</dbReference>
<dbReference type="GO" id="GO:0006508">
    <property type="term" value="P:proteolysis"/>
    <property type="evidence" value="ECO:0007669"/>
    <property type="project" value="UniProtKB-KW"/>
</dbReference>
<keyword evidence="1 10" id="KW-0645">Protease</keyword>
<accession>A0ABD2MXS3</accession>
<feature type="binding site" evidence="10">
    <location>
        <position position="152"/>
    </location>
    <ligand>
        <name>Zn(2+)</name>
        <dbReference type="ChEBI" id="CHEBI:29105"/>
        <note>catalytic</note>
    </ligand>
</feature>
<dbReference type="Proteomes" id="UP001516400">
    <property type="component" value="Unassembled WGS sequence"/>
</dbReference>
<evidence type="ECO:0000256" key="8">
    <source>
        <dbReference type="ARBA" id="ARBA00023157"/>
    </source>
</evidence>
<evidence type="ECO:0000256" key="11">
    <source>
        <dbReference type="RuleBase" id="RU361183"/>
    </source>
</evidence>
<protein>
    <recommendedName>
        <fullName evidence="11">Metalloendopeptidase</fullName>
        <ecNumber evidence="11">3.4.24.-</ecNumber>
    </recommendedName>
</protein>
<evidence type="ECO:0000313" key="13">
    <source>
        <dbReference type="EMBL" id="KAL3270927.1"/>
    </source>
</evidence>
<gene>
    <name evidence="13" type="ORF">HHI36_021433</name>
</gene>
<keyword evidence="8" id="KW-1015">Disulfide bond</keyword>
<dbReference type="EC" id="3.4.24.-" evidence="11"/>
<evidence type="ECO:0000256" key="4">
    <source>
        <dbReference type="ARBA" id="ARBA00022801"/>
    </source>
</evidence>
<dbReference type="Pfam" id="PF01400">
    <property type="entry name" value="Astacin"/>
    <property type="match status" value="1"/>
</dbReference>
<dbReference type="InterPro" id="IPR001506">
    <property type="entry name" value="Peptidase_M12A"/>
</dbReference>
<reference evidence="13 14" key="1">
    <citation type="journal article" date="2021" name="BMC Biol.">
        <title>Horizontally acquired antibacterial genes associated with adaptive radiation of ladybird beetles.</title>
        <authorList>
            <person name="Li H.S."/>
            <person name="Tang X.F."/>
            <person name="Huang Y.H."/>
            <person name="Xu Z.Y."/>
            <person name="Chen M.L."/>
            <person name="Du X.Y."/>
            <person name="Qiu B.Y."/>
            <person name="Chen P.T."/>
            <person name="Zhang W."/>
            <person name="Slipinski A."/>
            <person name="Escalona H.E."/>
            <person name="Waterhouse R.M."/>
            <person name="Zwick A."/>
            <person name="Pang H."/>
        </authorList>
    </citation>
    <scope>NUCLEOTIDE SEQUENCE [LARGE SCALE GENOMIC DNA]</scope>
    <source>
        <strain evidence="13">SYSU2018</strain>
    </source>
</reference>
<feature type="binding site" evidence="10">
    <location>
        <position position="142"/>
    </location>
    <ligand>
        <name>Zn(2+)</name>
        <dbReference type="ChEBI" id="CHEBI:29105"/>
        <note>catalytic</note>
    </ligand>
</feature>
<dbReference type="InterPro" id="IPR006026">
    <property type="entry name" value="Peptidase_Metallo"/>
</dbReference>
<evidence type="ECO:0000256" key="10">
    <source>
        <dbReference type="PROSITE-ProRule" id="PRU01211"/>
    </source>
</evidence>
<dbReference type="InterPro" id="IPR024079">
    <property type="entry name" value="MetalloPept_cat_dom_sf"/>
</dbReference>
<evidence type="ECO:0000256" key="5">
    <source>
        <dbReference type="ARBA" id="ARBA00022833"/>
    </source>
</evidence>
<dbReference type="SMART" id="SM00235">
    <property type="entry name" value="ZnMc"/>
    <property type="match status" value="1"/>
</dbReference>
<dbReference type="GO" id="GO:0004222">
    <property type="term" value="F:metalloendopeptidase activity"/>
    <property type="evidence" value="ECO:0007669"/>
    <property type="project" value="UniProtKB-UniRule"/>
</dbReference>
<dbReference type="PANTHER" id="PTHR10127">
    <property type="entry name" value="DISCOIDIN, CUB, EGF, LAMININ , AND ZINC METALLOPROTEASE DOMAIN CONTAINING"/>
    <property type="match status" value="1"/>
</dbReference>
<evidence type="ECO:0000256" key="2">
    <source>
        <dbReference type="ARBA" id="ARBA00022723"/>
    </source>
</evidence>
<dbReference type="InterPro" id="IPR034035">
    <property type="entry name" value="Astacin-like_dom"/>
</dbReference>
<keyword evidence="3" id="KW-0732">Signal</keyword>
<keyword evidence="6 10" id="KW-0482">Metalloprotease</keyword>
<dbReference type="AlphaFoldDB" id="A0ABD2MXS3"/>
<evidence type="ECO:0000256" key="9">
    <source>
        <dbReference type="ARBA" id="ARBA00023180"/>
    </source>
</evidence>
<evidence type="ECO:0000256" key="1">
    <source>
        <dbReference type="ARBA" id="ARBA00022670"/>
    </source>
</evidence>
<proteinExistence type="predicted"/>
<dbReference type="EMBL" id="JABFTP020000042">
    <property type="protein sequence ID" value="KAL3270927.1"/>
    <property type="molecule type" value="Genomic_DNA"/>
</dbReference>
<evidence type="ECO:0000256" key="6">
    <source>
        <dbReference type="ARBA" id="ARBA00023049"/>
    </source>
</evidence>
<dbReference type="PROSITE" id="PS51864">
    <property type="entry name" value="ASTACIN"/>
    <property type="match status" value="1"/>
</dbReference>
<feature type="domain" description="Peptidase M12A" evidence="12">
    <location>
        <begin position="48"/>
        <end position="245"/>
    </location>
</feature>